<evidence type="ECO:0000259" key="1">
    <source>
        <dbReference type="Pfam" id="PF12697"/>
    </source>
</evidence>
<evidence type="ECO:0000313" key="2">
    <source>
        <dbReference type="EMBL" id="MDL5031361.1"/>
    </source>
</evidence>
<dbReference type="PANTHER" id="PTHR43798">
    <property type="entry name" value="MONOACYLGLYCEROL LIPASE"/>
    <property type="match status" value="1"/>
</dbReference>
<name>A0ABT7LIJ0_9BURK</name>
<dbReference type="Gene3D" id="3.40.50.1820">
    <property type="entry name" value="alpha/beta hydrolase"/>
    <property type="match status" value="1"/>
</dbReference>
<dbReference type="InterPro" id="IPR000073">
    <property type="entry name" value="AB_hydrolase_1"/>
</dbReference>
<gene>
    <name evidence="2" type="ORF">QRD43_05515</name>
</gene>
<comment type="caution">
    <text evidence="2">The sequence shown here is derived from an EMBL/GenBank/DDBJ whole genome shotgun (WGS) entry which is preliminary data.</text>
</comment>
<dbReference type="SUPFAM" id="SSF53474">
    <property type="entry name" value="alpha/beta-Hydrolases"/>
    <property type="match status" value="1"/>
</dbReference>
<keyword evidence="2" id="KW-0378">Hydrolase</keyword>
<protein>
    <submittedName>
        <fullName evidence="2">Alpha/beta hydrolase</fullName>
    </submittedName>
</protein>
<evidence type="ECO:0000313" key="3">
    <source>
        <dbReference type="Proteomes" id="UP001238603"/>
    </source>
</evidence>
<proteinExistence type="predicted"/>
<accession>A0ABT7LIJ0</accession>
<organism evidence="2 3">
    <name type="scientific">Roseateles subflavus</name>
    <dbReference type="NCBI Taxonomy" id="3053353"/>
    <lineage>
        <taxon>Bacteria</taxon>
        <taxon>Pseudomonadati</taxon>
        <taxon>Pseudomonadota</taxon>
        <taxon>Betaproteobacteria</taxon>
        <taxon>Burkholderiales</taxon>
        <taxon>Sphaerotilaceae</taxon>
        <taxon>Roseateles</taxon>
    </lineage>
</organism>
<feature type="domain" description="AB hydrolase-1" evidence="1">
    <location>
        <begin position="45"/>
        <end position="265"/>
    </location>
</feature>
<dbReference type="InterPro" id="IPR050266">
    <property type="entry name" value="AB_hydrolase_sf"/>
</dbReference>
<dbReference type="EMBL" id="JASVDS010000001">
    <property type="protein sequence ID" value="MDL5031361.1"/>
    <property type="molecule type" value="Genomic_DNA"/>
</dbReference>
<keyword evidence="3" id="KW-1185">Reference proteome</keyword>
<dbReference type="RefSeq" id="WP_285981467.1">
    <property type="nucleotide sequence ID" value="NZ_JASVDS010000001.1"/>
</dbReference>
<dbReference type="InterPro" id="IPR029058">
    <property type="entry name" value="AB_hydrolase_fold"/>
</dbReference>
<reference evidence="2 3" key="1">
    <citation type="submission" date="2023-06" db="EMBL/GenBank/DDBJ databases">
        <title>Pelomonas sp. APW6 16S ribosomal RNA gene genome sequencing and assembly.</title>
        <authorList>
            <person name="Woo H."/>
        </authorList>
    </citation>
    <scope>NUCLEOTIDE SEQUENCE [LARGE SCALE GENOMIC DNA]</scope>
    <source>
        <strain evidence="2 3">APW6</strain>
    </source>
</reference>
<sequence length="276" mass="30397">MSTSRRPVAPEIFQQPVMLDGQTLRIEACWLGPAAAVQDPQQPLIVFLHEGLGSLSQWRDFPARLCEALEMPGLVFSRPGYGHSTPRTEPWPQDYLQRQARGLLPACFAALGLADRPLLLFGHSDGASLALLYAAHAPAHVQGLVAMAPHLFVEPVTLLGLQAARTAYEQGESLRKALARHHADTDSAFYGWNDAWLRPGFEAWNIESLLRGRLPCPVLAVQGVHDEYGSLRQIEAIAELHDDTRLVALPDCGHSPHKDQPERLIAGVRDWLPGRA</sequence>
<dbReference type="Proteomes" id="UP001238603">
    <property type="component" value="Unassembled WGS sequence"/>
</dbReference>
<dbReference type="Pfam" id="PF12697">
    <property type="entry name" value="Abhydrolase_6"/>
    <property type="match status" value="1"/>
</dbReference>
<dbReference type="GO" id="GO:0016787">
    <property type="term" value="F:hydrolase activity"/>
    <property type="evidence" value="ECO:0007669"/>
    <property type="project" value="UniProtKB-KW"/>
</dbReference>
<dbReference type="PANTHER" id="PTHR43798:SF33">
    <property type="entry name" value="HYDROLASE, PUTATIVE (AFU_ORTHOLOGUE AFUA_2G14860)-RELATED"/>
    <property type="match status" value="1"/>
</dbReference>